<feature type="region of interest" description="Disordered" evidence="1">
    <location>
        <begin position="475"/>
        <end position="581"/>
    </location>
</feature>
<organism evidence="2 3">
    <name type="scientific">Ascosphaera apis ARSEF 7405</name>
    <dbReference type="NCBI Taxonomy" id="392613"/>
    <lineage>
        <taxon>Eukaryota</taxon>
        <taxon>Fungi</taxon>
        <taxon>Dikarya</taxon>
        <taxon>Ascomycota</taxon>
        <taxon>Pezizomycotina</taxon>
        <taxon>Eurotiomycetes</taxon>
        <taxon>Eurotiomycetidae</taxon>
        <taxon>Onygenales</taxon>
        <taxon>Ascosphaeraceae</taxon>
        <taxon>Ascosphaera</taxon>
    </lineage>
</organism>
<gene>
    <name evidence="2" type="ORF">AAP_04672</name>
</gene>
<evidence type="ECO:0008006" key="4">
    <source>
        <dbReference type="Google" id="ProtNLM"/>
    </source>
</evidence>
<proteinExistence type="predicted"/>
<dbReference type="VEuPathDB" id="FungiDB:AAP_04672"/>
<feature type="compositionally biased region" description="Low complexity" evidence="1">
    <location>
        <begin position="83"/>
        <end position="92"/>
    </location>
</feature>
<feature type="compositionally biased region" description="Polar residues" evidence="1">
    <location>
        <begin position="526"/>
        <end position="539"/>
    </location>
</feature>
<feature type="compositionally biased region" description="Basic and acidic residues" evidence="1">
    <location>
        <begin position="66"/>
        <end position="82"/>
    </location>
</feature>
<reference evidence="2 3" key="1">
    <citation type="journal article" date="2016" name="Genome Biol. Evol.">
        <title>Divergent and convergent evolution of fungal pathogenicity.</title>
        <authorList>
            <person name="Shang Y."/>
            <person name="Xiao G."/>
            <person name="Zheng P."/>
            <person name="Cen K."/>
            <person name="Zhan S."/>
            <person name="Wang C."/>
        </authorList>
    </citation>
    <scope>NUCLEOTIDE SEQUENCE [LARGE SCALE GENOMIC DNA]</scope>
    <source>
        <strain evidence="2 3">ARSEF 7405</strain>
    </source>
</reference>
<sequence>MTISNLKPRVRKVTDLDLQLSYGLSHRVYDVRTYPRRAPNGSSIFLYGHDTGIRVVWRGGRAFKTEAERQQEAHEQEEEQRQQEQQQQQRQQSSDQDDSVMIIDSDDEETENQKQESEPTAAASKPHHQDSAYIPPTFAEIEDEIDPREPYEQILRHIDIHTGVKVVSISIPPTVTQEEYDVTLDACPPIFSKMILVAAICADSTVRLFSLPLAPPMPDTTSEQEMGIQRVIIPDGAVQNVPAGVALTLTSHREVEGDRAEDGKSTTKQWDVLLAVHSTQFGGLLSVFRVPIIAPSTVQDAGLFRFSQAGTRLTQKQYLCRPVKTIAFNPITYPKRQHGRILVAHEDKVKVFQSLTPSPDEPLYRKSTTDTGVIKLLDEDGNEVTSATCDFEDQGKWLFTLHLSRTKPPSRKIIDAKWVFGGKGIMVLLTDGTWGVWCIERFNSSDKSGSQVLDLSNFALSGRITATAPVISTAGGATSTATRNQHQQSPAPAHPTSSGSFRGATLKLQPQPRQPQQQEQPQMRQFTSVPGFTPMTPSTRKTREGTLFQASTTTSLSKEDEVAPEETVPIQDSVSQGQQIGQSGEIPGIAFSRHVGKTILPGQYSSLSAQAPRTHGGIAIYSLPSLESEVPDEEILIWHAGTTVRIPVLTHLLDEVKSNNKMGSATNSASIVPVYLQNQLQTGAGLLPPTSFRRLIDADAPPEVIVATEYELIISPAVIDEEAEDEAIQAREALIKRNDQERLRKGDLDLDGINRVVADMQKRNEQQRQGWSGVFSGGNIPAASSAGKGVFA</sequence>
<comment type="caution">
    <text evidence="2">The sequence shown here is derived from an EMBL/GenBank/DDBJ whole genome shotgun (WGS) entry which is preliminary data.</text>
</comment>
<dbReference type="EMBL" id="AZGZ01000023">
    <property type="protein sequence ID" value="KZZ88880.1"/>
    <property type="molecule type" value="Genomic_DNA"/>
</dbReference>
<dbReference type="Proteomes" id="UP000242877">
    <property type="component" value="Unassembled WGS sequence"/>
</dbReference>
<evidence type="ECO:0000313" key="3">
    <source>
        <dbReference type="Proteomes" id="UP000242877"/>
    </source>
</evidence>
<dbReference type="AlphaFoldDB" id="A0A166NBF4"/>
<evidence type="ECO:0000256" key="1">
    <source>
        <dbReference type="SAM" id="MobiDB-lite"/>
    </source>
</evidence>
<feature type="compositionally biased region" description="Low complexity" evidence="1">
    <location>
        <begin position="570"/>
        <end position="581"/>
    </location>
</feature>
<keyword evidence="3" id="KW-1185">Reference proteome</keyword>
<protein>
    <recommendedName>
        <fullName evidence="4">WD40 repeat-like-containing domain protein</fullName>
    </recommendedName>
</protein>
<feature type="compositionally biased region" description="Low complexity" evidence="1">
    <location>
        <begin position="509"/>
        <end position="525"/>
    </location>
</feature>
<feature type="region of interest" description="Disordered" evidence="1">
    <location>
        <begin position="66"/>
        <end position="132"/>
    </location>
</feature>
<dbReference type="OrthoDB" id="4207365at2759"/>
<name>A0A166NBF4_9EURO</name>
<evidence type="ECO:0000313" key="2">
    <source>
        <dbReference type="EMBL" id="KZZ88880.1"/>
    </source>
</evidence>
<feature type="compositionally biased region" description="Polar residues" evidence="1">
    <location>
        <begin position="483"/>
        <end position="500"/>
    </location>
</feature>
<accession>A0A166NBF4</accession>